<gene>
    <name evidence="1" type="ORF">Tco_0924416</name>
</gene>
<reference evidence="1" key="1">
    <citation type="journal article" date="2022" name="Int. J. Mol. Sci.">
        <title>Draft Genome of Tanacetum Coccineum: Genomic Comparison of Closely Related Tanacetum-Family Plants.</title>
        <authorList>
            <person name="Yamashiro T."/>
            <person name="Shiraishi A."/>
            <person name="Nakayama K."/>
            <person name="Satake H."/>
        </authorList>
    </citation>
    <scope>NUCLEOTIDE SEQUENCE</scope>
</reference>
<comment type="caution">
    <text evidence="1">The sequence shown here is derived from an EMBL/GenBank/DDBJ whole genome shotgun (WGS) entry which is preliminary data.</text>
</comment>
<proteinExistence type="predicted"/>
<name>A0ABQ5D575_9ASTR</name>
<evidence type="ECO:0000313" key="2">
    <source>
        <dbReference type="Proteomes" id="UP001151760"/>
    </source>
</evidence>
<accession>A0ABQ5D575</accession>
<sequence length="106" mass="11669">MKSCVVKSGDNISGVVAKSRDKVSRVIAKSGGDVVTYKASSAPKMIRDDRGSRNALLDNLDSLEEGGLKASSSYTRDNEHENEKALNILQDRVLFLKRVNFSLLHF</sequence>
<keyword evidence="2" id="KW-1185">Reference proteome</keyword>
<dbReference type="Proteomes" id="UP001151760">
    <property type="component" value="Unassembled WGS sequence"/>
</dbReference>
<protein>
    <submittedName>
        <fullName evidence="1">Bet1-like SNARE 1-2</fullName>
    </submittedName>
</protein>
<dbReference type="EMBL" id="BQNB010014925">
    <property type="protein sequence ID" value="GJT33997.1"/>
    <property type="molecule type" value="Genomic_DNA"/>
</dbReference>
<reference evidence="1" key="2">
    <citation type="submission" date="2022-01" db="EMBL/GenBank/DDBJ databases">
        <authorList>
            <person name="Yamashiro T."/>
            <person name="Shiraishi A."/>
            <person name="Satake H."/>
            <person name="Nakayama K."/>
        </authorList>
    </citation>
    <scope>NUCLEOTIDE SEQUENCE</scope>
</reference>
<evidence type="ECO:0000313" key="1">
    <source>
        <dbReference type="EMBL" id="GJT33997.1"/>
    </source>
</evidence>
<organism evidence="1 2">
    <name type="scientific">Tanacetum coccineum</name>
    <dbReference type="NCBI Taxonomy" id="301880"/>
    <lineage>
        <taxon>Eukaryota</taxon>
        <taxon>Viridiplantae</taxon>
        <taxon>Streptophyta</taxon>
        <taxon>Embryophyta</taxon>
        <taxon>Tracheophyta</taxon>
        <taxon>Spermatophyta</taxon>
        <taxon>Magnoliopsida</taxon>
        <taxon>eudicotyledons</taxon>
        <taxon>Gunneridae</taxon>
        <taxon>Pentapetalae</taxon>
        <taxon>asterids</taxon>
        <taxon>campanulids</taxon>
        <taxon>Asterales</taxon>
        <taxon>Asteraceae</taxon>
        <taxon>Asteroideae</taxon>
        <taxon>Anthemideae</taxon>
        <taxon>Anthemidinae</taxon>
        <taxon>Tanacetum</taxon>
    </lineage>
</organism>